<dbReference type="InterPro" id="IPR011051">
    <property type="entry name" value="RmlC_Cupin_sf"/>
</dbReference>
<dbReference type="SMART" id="SM00342">
    <property type="entry name" value="HTH_ARAC"/>
    <property type="match status" value="1"/>
</dbReference>
<keyword evidence="6" id="KW-1185">Reference proteome</keyword>
<name>A0ABW9JB29_9SPHI</name>
<dbReference type="PANTHER" id="PTHR43280:SF32">
    <property type="entry name" value="TRANSCRIPTIONAL REGULATORY PROTEIN"/>
    <property type="match status" value="1"/>
</dbReference>
<keyword evidence="2" id="KW-0238">DNA-binding</keyword>
<dbReference type="EMBL" id="SSHJ02000010">
    <property type="protein sequence ID" value="MFN0257769.1"/>
    <property type="molecule type" value="Genomic_DNA"/>
</dbReference>
<dbReference type="InterPro" id="IPR018060">
    <property type="entry name" value="HTH_AraC"/>
</dbReference>
<dbReference type="Pfam" id="PF12833">
    <property type="entry name" value="HTH_18"/>
    <property type="match status" value="1"/>
</dbReference>
<dbReference type="PROSITE" id="PS01124">
    <property type="entry name" value="HTH_ARAC_FAMILY_2"/>
    <property type="match status" value="1"/>
</dbReference>
<keyword evidence="3" id="KW-0804">Transcription</keyword>
<dbReference type="PANTHER" id="PTHR43280">
    <property type="entry name" value="ARAC-FAMILY TRANSCRIPTIONAL REGULATOR"/>
    <property type="match status" value="1"/>
</dbReference>
<evidence type="ECO:0000313" key="6">
    <source>
        <dbReference type="Proteomes" id="UP001517247"/>
    </source>
</evidence>
<dbReference type="RefSeq" id="WP_138724847.1">
    <property type="nucleotide sequence ID" value="NZ_SSHJ02000010.1"/>
</dbReference>
<reference evidence="5 6" key="1">
    <citation type="submission" date="2024-12" db="EMBL/GenBank/DDBJ databases">
        <authorList>
            <person name="Hu S."/>
        </authorList>
    </citation>
    <scope>NUCLEOTIDE SEQUENCE [LARGE SCALE GENOMIC DNA]</scope>
    <source>
        <strain evidence="5 6">THG-T11</strain>
    </source>
</reference>
<dbReference type="SUPFAM" id="SSF51182">
    <property type="entry name" value="RmlC-like cupins"/>
    <property type="match status" value="1"/>
</dbReference>
<proteinExistence type="predicted"/>
<dbReference type="SUPFAM" id="SSF46689">
    <property type="entry name" value="Homeodomain-like"/>
    <property type="match status" value="1"/>
</dbReference>
<feature type="domain" description="HTH araC/xylS-type" evidence="4">
    <location>
        <begin position="172"/>
        <end position="270"/>
    </location>
</feature>
<dbReference type="Gene3D" id="1.10.10.60">
    <property type="entry name" value="Homeodomain-like"/>
    <property type="match status" value="1"/>
</dbReference>
<organism evidence="5 6">
    <name type="scientific">Pedobacter ureilyticus</name>
    <dbReference type="NCBI Taxonomy" id="1393051"/>
    <lineage>
        <taxon>Bacteria</taxon>
        <taxon>Pseudomonadati</taxon>
        <taxon>Bacteroidota</taxon>
        <taxon>Sphingobacteriia</taxon>
        <taxon>Sphingobacteriales</taxon>
        <taxon>Sphingobacteriaceae</taxon>
        <taxon>Pedobacter</taxon>
    </lineage>
</organism>
<comment type="caution">
    <text evidence="5">The sequence shown here is derived from an EMBL/GenBank/DDBJ whole genome shotgun (WGS) entry which is preliminary data.</text>
</comment>
<evidence type="ECO:0000256" key="1">
    <source>
        <dbReference type="ARBA" id="ARBA00023015"/>
    </source>
</evidence>
<gene>
    <name evidence="5" type="ORF">E6A44_019450</name>
</gene>
<evidence type="ECO:0000256" key="3">
    <source>
        <dbReference type="ARBA" id="ARBA00023163"/>
    </source>
</evidence>
<evidence type="ECO:0000259" key="4">
    <source>
        <dbReference type="PROSITE" id="PS01124"/>
    </source>
</evidence>
<protein>
    <submittedName>
        <fullName evidence="5">Helix-turn-helix domain-containing protein</fullName>
    </submittedName>
</protein>
<sequence>MPKEIGHGIAVRKISTSSMVIDEELSDSHRHDHHTFVLQESGYSFTEIDFEEQLITEPSIFYQSPNQVHRAIKIEDIELYVMVIDNENLSADYLQLLQQLSSVKPLAIKGKNLALFQQTFALCAKLCEQPTDQYYLPILRDSCNALVGLFISHYLKATKPIEKYSRFEVVANAFTGLLEQHFVSLKRPADYAARLNISVPYLNECIREVTGFSVSHQIQQRVILEAKRLLYHSNRSVKEISNDLGYGDPAYFSRLFTKSAGMTALQFRNKNHD</sequence>
<accession>A0ABW9JB29</accession>
<keyword evidence="1" id="KW-0805">Transcription regulation</keyword>
<dbReference type="Proteomes" id="UP001517247">
    <property type="component" value="Unassembled WGS sequence"/>
</dbReference>
<evidence type="ECO:0000256" key="2">
    <source>
        <dbReference type="ARBA" id="ARBA00023125"/>
    </source>
</evidence>
<dbReference type="InterPro" id="IPR009057">
    <property type="entry name" value="Homeodomain-like_sf"/>
</dbReference>
<evidence type="ECO:0000313" key="5">
    <source>
        <dbReference type="EMBL" id="MFN0257769.1"/>
    </source>
</evidence>